<dbReference type="AlphaFoldDB" id="K2AWA9"/>
<sequence length="80" mass="9149">MTASILVRTDTDLKKRFEEQAKRQGLSMTFLLTSFMKTYSDAPDIIKVGLDEEIIDNSWKSAKTSKSMKSLSKTLQSKWL</sequence>
<name>K2AWA9_9BACT</name>
<dbReference type="EMBL" id="AMFJ01021656">
    <property type="protein sequence ID" value="EKD65991.1"/>
    <property type="molecule type" value="Genomic_DNA"/>
</dbReference>
<evidence type="ECO:0000313" key="1">
    <source>
        <dbReference type="EMBL" id="EKD65991.1"/>
    </source>
</evidence>
<protein>
    <submittedName>
        <fullName evidence="1">Uncharacterized protein</fullName>
    </submittedName>
</protein>
<organism evidence="1">
    <name type="scientific">uncultured bacterium</name>
    <name type="common">gcode 4</name>
    <dbReference type="NCBI Taxonomy" id="1234023"/>
    <lineage>
        <taxon>Bacteria</taxon>
        <taxon>environmental samples</taxon>
    </lineage>
</organism>
<gene>
    <name evidence="1" type="ORF">ACD_49C00070G0015</name>
</gene>
<reference evidence="1" key="1">
    <citation type="journal article" date="2012" name="Science">
        <title>Fermentation, hydrogen, and sulfur metabolism in multiple uncultivated bacterial phyla.</title>
        <authorList>
            <person name="Wrighton K.C."/>
            <person name="Thomas B.C."/>
            <person name="Sharon I."/>
            <person name="Miller C.S."/>
            <person name="Castelle C.J."/>
            <person name="VerBerkmoes N.C."/>
            <person name="Wilkins M.J."/>
            <person name="Hettich R.L."/>
            <person name="Lipton M.S."/>
            <person name="Williams K.H."/>
            <person name="Long P.E."/>
            <person name="Banfield J.F."/>
        </authorList>
    </citation>
    <scope>NUCLEOTIDE SEQUENCE [LARGE SCALE GENOMIC DNA]</scope>
</reference>
<comment type="caution">
    <text evidence="1">The sequence shown here is derived from an EMBL/GenBank/DDBJ whole genome shotgun (WGS) entry which is preliminary data.</text>
</comment>
<accession>K2AWA9</accession>
<proteinExistence type="predicted"/>